<dbReference type="InterPro" id="IPR037066">
    <property type="entry name" value="Plug_dom_sf"/>
</dbReference>
<dbReference type="AlphaFoldDB" id="A0A1S6HMG8"/>
<accession>A0A1S6HMG8</accession>
<dbReference type="Pfam" id="PF00593">
    <property type="entry name" value="TonB_dep_Rec_b-barrel"/>
    <property type="match status" value="1"/>
</dbReference>
<feature type="short sequence motif" description="TonB C-terminal box" evidence="12">
    <location>
        <begin position="714"/>
        <end position="731"/>
    </location>
</feature>
<dbReference type="KEGG" id="spsw:Sps_01547"/>
<evidence type="ECO:0000256" key="1">
    <source>
        <dbReference type="ARBA" id="ARBA00004571"/>
    </source>
</evidence>
<organism evidence="16 17">
    <name type="scientific">Shewanella psychrophila</name>
    <dbReference type="NCBI Taxonomy" id="225848"/>
    <lineage>
        <taxon>Bacteria</taxon>
        <taxon>Pseudomonadati</taxon>
        <taxon>Pseudomonadota</taxon>
        <taxon>Gammaproteobacteria</taxon>
        <taxon>Alteromonadales</taxon>
        <taxon>Shewanellaceae</taxon>
        <taxon>Shewanella</taxon>
    </lineage>
</organism>
<dbReference type="Pfam" id="PF07715">
    <property type="entry name" value="Plug"/>
    <property type="match status" value="1"/>
</dbReference>
<evidence type="ECO:0000256" key="9">
    <source>
        <dbReference type="ARBA" id="ARBA00023170"/>
    </source>
</evidence>
<evidence type="ECO:0000256" key="3">
    <source>
        <dbReference type="ARBA" id="ARBA00022448"/>
    </source>
</evidence>
<dbReference type="PANTHER" id="PTHR30069:SF29">
    <property type="entry name" value="HEMOGLOBIN AND HEMOGLOBIN-HAPTOGLOBIN-BINDING PROTEIN 1-RELATED"/>
    <property type="match status" value="1"/>
</dbReference>
<dbReference type="NCBIfam" id="TIGR01786">
    <property type="entry name" value="TonB-hemlactrns"/>
    <property type="match status" value="1"/>
</dbReference>
<dbReference type="InterPro" id="IPR011276">
    <property type="entry name" value="TonB_haem/Hb_rcpt"/>
</dbReference>
<dbReference type="Gene3D" id="2.170.130.10">
    <property type="entry name" value="TonB-dependent receptor, plug domain"/>
    <property type="match status" value="1"/>
</dbReference>
<dbReference type="OrthoDB" id="9764669at2"/>
<dbReference type="GO" id="GO:0015232">
    <property type="term" value="F:heme transmembrane transporter activity"/>
    <property type="evidence" value="ECO:0007669"/>
    <property type="project" value="InterPro"/>
</dbReference>
<dbReference type="GO" id="GO:0009279">
    <property type="term" value="C:cell outer membrane"/>
    <property type="evidence" value="ECO:0007669"/>
    <property type="project" value="UniProtKB-SubCell"/>
</dbReference>
<evidence type="ECO:0000259" key="15">
    <source>
        <dbReference type="Pfam" id="PF07715"/>
    </source>
</evidence>
<gene>
    <name evidence="16" type="ORF">Sps_01547</name>
</gene>
<dbReference type="CDD" id="cd01347">
    <property type="entry name" value="ligand_gated_channel"/>
    <property type="match status" value="1"/>
</dbReference>
<comment type="subcellular location">
    <subcellularLocation>
        <location evidence="1 11">Cell outer membrane</location>
        <topology evidence="1 11">Multi-pass membrane protein</topology>
    </subcellularLocation>
</comment>
<reference evidence="16 17" key="1">
    <citation type="submission" date="2016-03" db="EMBL/GenBank/DDBJ databases">
        <title>Complete genome sequence of Shewanella psychrophila WP2, a deep sea bacterium isolated from west Pacific sediment.</title>
        <authorList>
            <person name="Xu G."/>
            <person name="Jian H."/>
        </authorList>
    </citation>
    <scope>NUCLEOTIDE SEQUENCE [LARGE SCALE GENOMIC DNA]</scope>
    <source>
        <strain evidence="16 17">WP2</strain>
    </source>
</reference>
<dbReference type="PROSITE" id="PS52016">
    <property type="entry name" value="TONB_DEPENDENT_REC_3"/>
    <property type="match status" value="1"/>
</dbReference>
<keyword evidence="3 11" id="KW-0813">Transport</keyword>
<evidence type="ECO:0000256" key="7">
    <source>
        <dbReference type="ARBA" id="ARBA00023077"/>
    </source>
</evidence>
<dbReference type="InterPro" id="IPR010917">
    <property type="entry name" value="TonB_rcpt_CS"/>
</dbReference>
<dbReference type="InterPro" id="IPR010949">
    <property type="entry name" value="TonB_Hb/transfer/lactofer_rcpt"/>
</dbReference>
<dbReference type="EMBL" id="CP014782">
    <property type="protein sequence ID" value="AQS36713.1"/>
    <property type="molecule type" value="Genomic_DNA"/>
</dbReference>
<evidence type="ECO:0000256" key="13">
    <source>
        <dbReference type="RuleBase" id="RU003357"/>
    </source>
</evidence>
<dbReference type="SUPFAM" id="SSF56935">
    <property type="entry name" value="Porins"/>
    <property type="match status" value="1"/>
</dbReference>
<dbReference type="InterPro" id="IPR039426">
    <property type="entry name" value="TonB-dep_rcpt-like"/>
</dbReference>
<dbReference type="InterPro" id="IPR000531">
    <property type="entry name" value="Beta-barrel_TonB"/>
</dbReference>
<evidence type="ECO:0000256" key="10">
    <source>
        <dbReference type="ARBA" id="ARBA00023237"/>
    </source>
</evidence>
<evidence type="ECO:0000256" key="2">
    <source>
        <dbReference type="ARBA" id="ARBA00008143"/>
    </source>
</evidence>
<evidence type="ECO:0000313" key="16">
    <source>
        <dbReference type="EMBL" id="AQS36713.1"/>
    </source>
</evidence>
<dbReference type="PROSITE" id="PS01156">
    <property type="entry name" value="TONB_DEPENDENT_REC_2"/>
    <property type="match status" value="1"/>
</dbReference>
<dbReference type="STRING" id="225848.Sps_01547"/>
<keyword evidence="8 11" id="KW-0472">Membrane</keyword>
<evidence type="ECO:0000259" key="14">
    <source>
        <dbReference type="Pfam" id="PF00593"/>
    </source>
</evidence>
<evidence type="ECO:0000256" key="4">
    <source>
        <dbReference type="ARBA" id="ARBA00022452"/>
    </source>
</evidence>
<sequence>MVLAFLNHSMMFMKLLPISVAVITCIYSGLSFSEVEPSTKVEQKKDKMEVIKIVGTRLEKPLTEISGSAVVITAADIENLVATELSDLFRNEPGVSVTGSAGTPQNITIRGVTGNRILMIKDGVRMADGYGASDINDSVGRFNFDLDDVKSIEVAKGPASAFFGSGALGGVVKVETKEAADYLYHHNNYLSLKGLYSGVNEQKKLSFTAATKAFDIPVMLRGSQWQGHEQQNYGGTRPPADIDGTSISFNTNLISNKLWSLSVNSDWQSQTKSTNASPSSVPQPDGAWDVVKRDNDEEQSSMVQQIKLQYSPESFILFDNLSGQIFYGETENENNVNDLLTRTFMNVQERYRRYESNETFKEKTYGFSVDMDLWTELYGIEHNFLYGLEGQSLNHSRTKNRNKIENGKQTYWSNKPFADASTDSFSVYISDDISLTDSWGVLLSSRYDRNSLTPEQTEISNITLEDNDSDNISSSISLSYEPSDGISGYLAYSQGYRAAPYDKVYGSIPHLFAFPPFEIIPNSELHEETSESIELGMRWQWQDLDIAASYYYSQFDGFIDWVEVGLRQSDGVFERQFVNIDSASSWGGEFNLDYNLTENLDVQFQMGWVDGKNNDTDEKLRTLTPLEGSVSLNYRYDNLRLSGLVNGASEMANVTTCVDPLTGPQDCPAPAGWVIVDLAAQYEVYAHFKVNLSIKNLLDKEYVRYQDVAGTSGYQPTQPGRTFSASVSYTF</sequence>
<proteinExistence type="inferred from homology"/>
<keyword evidence="4 11" id="KW-1134">Transmembrane beta strand</keyword>
<dbReference type="Gene3D" id="2.40.170.20">
    <property type="entry name" value="TonB-dependent receptor, beta-barrel domain"/>
    <property type="match status" value="1"/>
</dbReference>
<feature type="domain" description="TonB-dependent receptor-like beta-barrel" evidence="14">
    <location>
        <begin position="264"/>
        <end position="697"/>
    </location>
</feature>
<dbReference type="InterPro" id="IPR012910">
    <property type="entry name" value="Plug_dom"/>
</dbReference>
<keyword evidence="7 13" id="KW-0798">TonB box</keyword>
<dbReference type="PANTHER" id="PTHR30069">
    <property type="entry name" value="TONB-DEPENDENT OUTER MEMBRANE RECEPTOR"/>
    <property type="match status" value="1"/>
</dbReference>
<dbReference type="GO" id="GO:0015344">
    <property type="term" value="F:siderophore uptake transmembrane transporter activity"/>
    <property type="evidence" value="ECO:0007669"/>
    <property type="project" value="TreeGrafter"/>
</dbReference>
<name>A0A1S6HMG8_9GAMM</name>
<dbReference type="InterPro" id="IPR036942">
    <property type="entry name" value="Beta-barrel_TonB_sf"/>
</dbReference>
<evidence type="ECO:0000313" key="17">
    <source>
        <dbReference type="Proteomes" id="UP000189545"/>
    </source>
</evidence>
<evidence type="ECO:0000256" key="8">
    <source>
        <dbReference type="ARBA" id="ARBA00023136"/>
    </source>
</evidence>
<dbReference type="GO" id="GO:0044718">
    <property type="term" value="P:siderophore transmembrane transport"/>
    <property type="evidence" value="ECO:0007669"/>
    <property type="project" value="TreeGrafter"/>
</dbReference>
<comment type="similarity">
    <text evidence="2">Belongs to the TonB-dependent receptor family. Hemoglobin/haptoglobin binding protein subfamily.</text>
</comment>
<keyword evidence="17" id="KW-1185">Reference proteome</keyword>
<keyword evidence="5 11" id="KW-0812">Transmembrane</keyword>
<feature type="domain" description="TonB-dependent receptor plug" evidence="15">
    <location>
        <begin position="63"/>
        <end position="171"/>
    </location>
</feature>
<evidence type="ECO:0000256" key="11">
    <source>
        <dbReference type="PROSITE-ProRule" id="PRU01360"/>
    </source>
</evidence>
<dbReference type="NCBIfam" id="TIGR01785">
    <property type="entry name" value="TonB-hemin"/>
    <property type="match status" value="1"/>
</dbReference>
<protein>
    <submittedName>
        <fullName evidence="16">Uncharacterized protein</fullName>
    </submittedName>
</protein>
<evidence type="ECO:0000256" key="12">
    <source>
        <dbReference type="PROSITE-ProRule" id="PRU10144"/>
    </source>
</evidence>
<keyword evidence="10 11" id="KW-0998">Cell outer membrane</keyword>
<keyword evidence="9" id="KW-0675">Receptor</keyword>
<dbReference type="Proteomes" id="UP000189545">
    <property type="component" value="Chromosome"/>
</dbReference>
<keyword evidence="6" id="KW-0732">Signal</keyword>
<evidence type="ECO:0000256" key="6">
    <source>
        <dbReference type="ARBA" id="ARBA00022729"/>
    </source>
</evidence>
<evidence type="ECO:0000256" key="5">
    <source>
        <dbReference type="ARBA" id="ARBA00022692"/>
    </source>
</evidence>